<reference evidence="11 12" key="1">
    <citation type="submission" date="2018-06" db="EMBL/GenBank/DDBJ databases">
        <title>Genomic Encyclopedia of Type Strains, Phase IV (KMG-IV): sequencing the most valuable type-strain genomes for metagenomic binning, comparative biology and taxonomic classification.</title>
        <authorList>
            <person name="Goeker M."/>
        </authorList>
    </citation>
    <scope>NUCLEOTIDE SEQUENCE [LARGE SCALE GENOMIC DNA]</scope>
    <source>
        <strain evidence="11 12">DSM 25532</strain>
    </source>
</reference>
<evidence type="ECO:0000256" key="4">
    <source>
        <dbReference type="ARBA" id="ARBA00022679"/>
    </source>
</evidence>
<dbReference type="GO" id="GO:0005829">
    <property type="term" value="C:cytosol"/>
    <property type="evidence" value="ECO:0007669"/>
    <property type="project" value="TreeGrafter"/>
</dbReference>
<keyword evidence="4 9" id="KW-0808">Transferase</keyword>
<keyword evidence="9" id="KW-0963">Cytoplasm</keyword>
<gene>
    <name evidence="9" type="primary">gmk</name>
    <name evidence="11" type="ORF">DES53_106167</name>
</gene>
<comment type="caution">
    <text evidence="11">The sequence shown here is derived from an EMBL/GenBank/DDBJ whole genome shotgun (WGS) entry which is preliminary data.</text>
</comment>
<comment type="similarity">
    <text evidence="1 9">Belongs to the guanylate kinase family.</text>
</comment>
<keyword evidence="7 9" id="KW-0067">ATP-binding</keyword>
<dbReference type="EMBL" id="QNRR01000006">
    <property type="protein sequence ID" value="RBP42459.1"/>
    <property type="molecule type" value="Genomic_DNA"/>
</dbReference>
<keyword evidence="12" id="KW-1185">Reference proteome</keyword>
<dbReference type="SUPFAM" id="SSF52540">
    <property type="entry name" value="P-loop containing nucleoside triphosphate hydrolases"/>
    <property type="match status" value="1"/>
</dbReference>
<dbReference type="Gene3D" id="3.40.50.300">
    <property type="entry name" value="P-loop containing nucleotide triphosphate hydrolases"/>
    <property type="match status" value="1"/>
</dbReference>
<dbReference type="InterPro" id="IPR008144">
    <property type="entry name" value="Guanylate_kin-like_dom"/>
</dbReference>
<evidence type="ECO:0000256" key="3">
    <source>
        <dbReference type="ARBA" id="ARBA00016296"/>
    </source>
</evidence>
<dbReference type="OrthoDB" id="9808150at2"/>
<dbReference type="HAMAP" id="MF_00328">
    <property type="entry name" value="Guanylate_kinase"/>
    <property type="match status" value="1"/>
</dbReference>
<dbReference type="PANTHER" id="PTHR23117">
    <property type="entry name" value="GUANYLATE KINASE-RELATED"/>
    <property type="match status" value="1"/>
</dbReference>
<dbReference type="Proteomes" id="UP000253426">
    <property type="component" value="Unassembled WGS sequence"/>
</dbReference>
<evidence type="ECO:0000256" key="9">
    <source>
        <dbReference type="HAMAP-Rule" id="MF_00328"/>
    </source>
</evidence>
<dbReference type="InterPro" id="IPR017665">
    <property type="entry name" value="Guanylate_kinase"/>
</dbReference>
<evidence type="ECO:0000313" key="11">
    <source>
        <dbReference type="EMBL" id="RBP42459.1"/>
    </source>
</evidence>
<dbReference type="FunFam" id="3.30.63.10:FF:000002">
    <property type="entry name" value="Guanylate kinase 1"/>
    <property type="match status" value="1"/>
</dbReference>
<protein>
    <recommendedName>
        <fullName evidence="3 9">Guanylate kinase</fullName>
        <ecNumber evidence="2 9">2.7.4.8</ecNumber>
    </recommendedName>
    <alternativeName>
        <fullName evidence="8 9">GMP kinase</fullName>
    </alternativeName>
</protein>
<dbReference type="PANTHER" id="PTHR23117:SF13">
    <property type="entry name" value="GUANYLATE KINASE"/>
    <property type="match status" value="1"/>
</dbReference>
<comment type="subcellular location">
    <subcellularLocation>
        <location evidence="9">Cytoplasm</location>
    </subcellularLocation>
</comment>
<dbReference type="GO" id="GO:0005524">
    <property type="term" value="F:ATP binding"/>
    <property type="evidence" value="ECO:0007669"/>
    <property type="project" value="UniProtKB-UniRule"/>
</dbReference>
<dbReference type="RefSeq" id="WP_113959590.1">
    <property type="nucleotide sequence ID" value="NZ_QNRR01000006.1"/>
</dbReference>
<dbReference type="Pfam" id="PF00625">
    <property type="entry name" value="Guanylate_kin"/>
    <property type="match status" value="1"/>
</dbReference>
<comment type="catalytic activity">
    <reaction evidence="9">
        <text>GMP + ATP = GDP + ADP</text>
        <dbReference type="Rhea" id="RHEA:20780"/>
        <dbReference type="ChEBI" id="CHEBI:30616"/>
        <dbReference type="ChEBI" id="CHEBI:58115"/>
        <dbReference type="ChEBI" id="CHEBI:58189"/>
        <dbReference type="ChEBI" id="CHEBI:456216"/>
        <dbReference type="EC" id="2.7.4.8"/>
    </reaction>
</comment>
<dbReference type="AlphaFoldDB" id="A0A366HKC7"/>
<keyword evidence="5 9" id="KW-0547">Nucleotide-binding</keyword>
<evidence type="ECO:0000256" key="7">
    <source>
        <dbReference type="ARBA" id="ARBA00022840"/>
    </source>
</evidence>
<accession>A0A366HKC7</accession>
<evidence type="ECO:0000256" key="6">
    <source>
        <dbReference type="ARBA" id="ARBA00022777"/>
    </source>
</evidence>
<feature type="binding site" evidence="9">
    <location>
        <begin position="18"/>
        <end position="25"/>
    </location>
    <ligand>
        <name>ATP</name>
        <dbReference type="ChEBI" id="CHEBI:30616"/>
    </ligand>
</feature>
<sequence>MSRQFPAKRLGVLMVVSGPSGSGKTTLCRKLADLGEVVYSISATTRAPRQGEAHGRDYYFFSEEEFLDNVQRGEFFEHARVHGNLYGTLKTYVKQNLERGIDVVMDIDVQGAAQVRACADELVQRCLVDVFIMPPTVEALRERLAGRGTESEEKLSLRLQNALTEIEHWHEYQYALVSDTRELDLDRFRGLLLAERMRVERLLD</sequence>
<evidence type="ECO:0000256" key="5">
    <source>
        <dbReference type="ARBA" id="ARBA00022741"/>
    </source>
</evidence>
<dbReference type="CDD" id="cd00071">
    <property type="entry name" value="GMPK"/>
    <property type="match status" value="1"/>
</dbReference>
<proteinExistence type="inferred from homology"/>
<dbReference type="EC" id="2.7.4.8" evidence="2 9"/>
<organism evidence="11 12">
    <name type="scientific">Roseimicrobium gellanilyticum</name>
    <dbReference type="NCBI Taxonomy" id="748857"/>
    <lineage>
        <taxon>Bacteria</taxon>
        <taxon>Pseudomonadati</taxon>
        <taxon>Verrucomicrobiota</taxon>
        <taxon>Verrucomicrobiia</taxon>
        <taxon>Verrucomicrobiales</taxon>
        <taxon>Verrucomicrobiaceae</taxon>
        <taxon>Roseimicrobium</taxon>
    </lineage>
</organism>
<evidence type="ECO:0000259" key="10">
    <source>
        <dbReference type="PROSITE" id="PS50052"/>
    </source>
</evidence>
<dbReference type="NCBIfam" id="TIGR03263">
    <property type="entry name" value="guanyl_kin"/>
    <property type="match status" value="1"/>
</dbReference>
<dbReference type="PROSITE" id="PS50052">
    <property type="entry name" value="GUANYLATE_KINASE_2"/>
    <property type="match status" value="1"/>
</dbReference>
<dbReference type="GO" id="GO:0004385">
    <property type="term" value="F:GMP kinase activity"/>
    <property type="evidence" value="ECO:0007669"/>
    <property type="project" value="UniProtKB-UniRule"/>
</dbReference>
<keyword evidence="6 9" id="KW-0418">Kinase</keyword>
<evidence type="ECO:0000256" key="8">
    <source>
        <dbReference type="ARBA" id="ARBA00030128"/>
    </source>
</evidence>
<evidence type="ECO:0000313" key="12">
    <source>
        <dbReference type="Proteomes" id="UP000253426"/>
    </source>
</evidence>
<feature type="domain" description="Guanylate kinase-like" evidence="10">
    <location>
        <begin position="11"/>
        <end position="193"/>
    </location>
</feature>
<dbReference type="SMART" id="SM00072">
    <property type="entry name" value="GuKc"/>
    <property type="match status" value="1"/>
</dbReference>
<comment type="function">
    <text evidence="9">Essential for recycling GMP and indirectly, cGMP.</text>
</comment>
<dbReference type="Gene3D" id="3.30.63.10">
    <property type="entry name" value="Guanylate Kinase phosphate binding domain"/>
    <property type="match status" value="1"/>
</dbReference>
<dbReference type="InterPro" id="IPR008145">
    <property type="entry name" value="GK/Ca_channel_bsu"/>
</dbReference>
<evidence type="ECO:0000256" key="2">
    <source>
        <dbReference type="ARBA" id="ARBA00012961"/>
    </source>
</evidence>
<dbReference type="InterPro" id="IPR027417">
    <property type="entry name" value="P-loop_NTPase"/>
</dbReference>
<name>A0A366HKC7_9BACT</name>
<evidence type="ECO:0000256" key="1">
    <source>
        <dbReference type="ARBA" id="ARBA00005790"/>
    </source>
</evidence>